<evidence type="ECO:0000256" key="2">
    <source>
        <dbReference type="ARBA" id="ARBA00022679"/>
    </source>
</evidence>
<evidence type="ECO:0000259" key="3">
    <source>
        <dbReference type="Pfam" id="PF00685"/>
    </source>
</evidence>
<dbReference type="Proteomes" id="UP001347796">
    <property type="component" value="Unassembled WGS sequence"/>
</dbReference>
<dbReference type="Pfam" id="PF00685">
    <property type="entry name" value="Sulfotransfer_1"/>
    <property type="match status" value="1"/>
</dbReference>
<name>A0AAN8PMD2_PATCE</name>
<organism evidence="4 5">
    <name type="scientific">Patella caerulea</name>
    <name type="common">Rayed Mediterranean limpet</name>
    <dbReference type="NCBI Taxonomy" id="87958"/>
    <lineage>
        <taxon>Eukaryota</taxon>
        <taxon>Metazoa</taxon>
        <taxon>Spiralia</taxon>
        <taxon>Lophotrochozoa</taxon>
        <taxon>Mollusca</taxon>
        <taxon>Gastropoda</taxon>
        <taxon>Patellogastropoda</taxon>
        <taxon>Patelloidea</taxon>
        <taxon>Patellidae</taxon>
        <taxon>Patella</taxon>
    </lineage>
</organism>
<evidence type="ECO:0000256" key="1">
    <source>
        <dbReference type="ARBA" id="ARBA00005771"/>
    </source>
</evidence>
<dbReference type="InterPro" id="IPR027417">
    <property type="entry name" value="P-loop_NTPase"/>
</dbReference>
<dbReference type="Gene3D" id="3.40.50.300">
    <property type="entry name" value="P-loop containing nucleotide triphosphate hydrolases"/>
    <property type="match status" value="1"/>
</dbReference>
<dbReference type="GO" id="GO:0008146">
    <property type="term" value="F:sulfotransferase activity"/>
    <property type="evidence" value="ECO:0007669"/>
    <property type="project" value="InterPro"/>
</dbReference>
<comment type="caution">
    <text evidence="4">The sequence shown here is derived from an EMBL/GenBank/DDBJ whole genome shotgun (WGS) entry which is preliminary data.</text>
</comment>
<dbReference type="EMBL" id="JAZGQO010000008">
    <property type="protein sequence ID" value="KAK6179579.1"/>
    <property type="molecule type" value="Genomic_DNA"/>
</dbReference>
<comment type="similarity">
    <text evidence="1">Belongs to the sulfotransferase 1 family.</text>
</comment>
<dbReference type="PANTHER" id="PTHR11783">
    <property type="entry name" value="SULFOTRANSFERASE SULT"/>
    <property type="match status" value="1"/>
</dbReference>
<evidence type="ECO:0000313" key="4">
    <source>
        <dbReference type="EMBL" id="KAK6179579.1"/>
    </source>
</evidence>
<gene>
    <name evidence="4" type="ORF">SNE40_011905</name>
</gene>
<protein>
    <recommendedName>
        <fullName evidence="3">Sulfotransferase domain-containing protein</fullName>
    </recommendedName>
</protein>
<feature type="domain" description="Sulfotransferase" evidence="3">
    <location>
        <begin position="66"/>
        <end position="300"/>
    </location>
</feature>
<keyword evidence="5" id="KW-1185">Reference proteome</keyword>
<dbReference type="SUPFAM" id="SSF52540">
    <property type="entry name" value="P-loop containing nucleoside triphosphate hydrolases"/>
    <property type="match status" value="1"/>
</dbReference>
<reference evidence="4 5" key="1">
    <citation type="submission" date="2024-01" db="EMBL/GenBank/DDBJ databases">
        <title>The genome of the rayed Mediterranean limpet Patella caerulea (Linnaeus, 1758).</title>
        <authorList>
            <person name="Anh-Thu Weber A."/>
            <person name="Halstead-Nussloch G."/>
        </authorList>
    </citation>
    <scope>NUCLEOTIDE SEQUENCE [LARGE SCALE GENOMIC DNA]</scope>
    <source>
        <strain evidence="4">AATW-2023a</strain>
        <tissue evidence="4">Whole specimen</tissue>
    </source>
</reference>
<evidence type="ECO:0000313" key="5">
    <source>
        <dbReference type="Proteomes" id="UP001347796"/>
    </source>
</evidence>
<dbReference type="InterPro" id="IPR000863">
    <property type="entry name" value="Sulfotransferase_dom"/>
</dbReference>
<dbReference type="AlphaFoldDB" id="A0AAN8PMD2"/>
<proteinExistence type="inferred from homology"/>
<accession>A0AAN8PMD2</accession>
<sequence length="321" mass="37192">MSSFLGRNFHICFPRRVIITIMEAKPVETIDAGGNVMKLMKLGDRLLTKVLVENWCGMCDVKARVDDVFIVEYVKSGLHLVYEIVSMLRSIQTELLPSIMESAHMEVLSPQMVDRIPSPRTMCTHRYRAELPRNLTDLKCKIILLIRNPKDVCVSYFNFLREIKSIEYEGSFSDFISLFKSGDVIFNSWDSHFLQWKTFKYENPNYPIYTVRYEDLKKTPVEEIKKMADFLGIECTEKMCQDIALATEFSKMKQQKESLNNGLISSYKSGKDIMYRKGQVGDWKNNFSSAESESFDAYYRGILDPSDHIYLTDKPSTEQSN</sequence>
<keyword evidence="2" id="KW-0808">Transferase</keyword>